<name>A0A8B5XTZ6_9BACI</name>
<accession>A0A8B5XTZ6</accession>
<evidence type="ECO:0000313" key="1">
    <source>
        <dbReference type="EMBL" id="TVX77756.1"/>
    </source>
</evidence>
<organism evidence="1 2">
    <name type="scientific">Peribacillus simplex</name>
    <dbReference type="NCBI Taxonomy" id="1478"/>
    <lineage>
        <taxon>Bacteria</taxon>
        <taxon>Bacillati</taxon>
        <taxon>Bacillota</taxon>
        <taxon>Bacilli</taxon>
        <taxon>Bacillales</taxon>
        <taxon>Bacillaceae</taxon>
        <taxon>Peribacillus</taxon>
    </lineage>
</organism>
<comment type="caution">
    <text evidence="1">The sequence shown here is derived from an EMBL/GenBank/DDBJ whole genome shotgun (WGS) entry which is preliminary data.</text>
</comment>
<dbReference type="Proteomes" id="UP000317770">
    <property type="component" value="Unassembled WGS sequence"/>
</dbReference>
<protein>
    <submittedName>
        <fullName evidence="1">Uncharacterized protein</fullName>
    </submittedName>
</protein>
<gene>
    <name evidence="1" type="ORF">FQP34_21700</name>
</gene>
<dbReference type="AlphaFoldDB" id="A0A8B5XTZ6"/>
<proteinExistence type="predicted"/>
<dbReference type="EMBL" id="VNKI01000011">
    <property type="protein sequence ID" value="TVX77756.1"/>
    <property type="molecule type" value="Genomic_DNA"/>
</dbReference>
<dbReference type="RefSeq" id="WP_328103582.1">
    <property type="nucleotide sequence ID" value="NZ_JARMTY010000011.1"/>
</dbReference>
<sequence length="62" mass="6860">MHPSIKPIVYTKRRGQGLERKALGLFVFTSKEHGMGKGIINKQSIVTLINGIAKRSGHDEKS</sequence>
<evidence type="ECO:0000313" key="2">
    <source>
        <dbReference type="Proteomes" id="UP000317770"/>
    </source>
</evidence>
<reference evidence="1 2" key="1">
    <citation type="submission" date="2019-07" db="EMBL/GenBank/DDBJ databases">
        <title>Genome assembly of Bacillus simplex strain GGC-P6A.</title>
        <authorList>
            <person name="Jennings M.E."/>
            <person name="Barton H.A."/>
        </authorList>
    </citation>
    <scope>NUCLEOTIDE SEQUENCE [LARGE SCALE GENOMIC DNA]</scope>
    <source>
        <strain evidence="1 2">GGC-P6A</strain>
    </source>
</reference>